<accession>A0ABV7PM37</accession>
<dbReference type="SUPFAM" id="SSF51735">
    <property type="entry name" value="NAD(P)-binding Rossmann-fold domains"/>
    <property type="match status" value="1"/>
</dbReference>
<evidence type="ECO:0000256" key="1">
    <source>
        <dbReference type="ARBA" id="ARBA00023235"/>
    </source>
</evidence>
<keyword evidence="2" id="KW-0456">Lyase</keyword>
<keyword evidence="3" id="KW-0511">Multifunctional enzyme</keyword>
<feature type="domain" description="3-hydroxyacyl-CoA dehydrogenase NAD binding" evidence="4">
    <location>
        <begin position="23"/>
        <end position="196"/>
    </location>
</feature>
<dbReference type="InterPro" id="IPR006176">
    <property type="entry name" value="3-OHacyl-CoA_DH_NAD-bd"/>
</dbReference>
<evidence type="ECO:0000313" key="6">
    <source>
        <dbReference type="Proteomes" id="UP001595665"/>
    </source>
</evidence>
<comment type="caution">
    <text evidence="5">The sequence shown here is derived from an EMBL/GenBank/DDBJ whole genome shotgun (WGS) entry which is preliminary data.</text>
</comment>
<dbReference type="Pfam" id="PF02737">
    <property type="entry name" value="3HCDH_N"/>
    <property type="match status" value="1"/>
</dbReference>
<keyword evidence="6" id="KW-1185">Reference proteome</keyword>
<proteinExistence type="predicted"/>
<reference evidence="6" key="1">
    <citation type="journal article" date="2019" name="Int. J. Syst. Evol. Microbiol.">
        <title>The Global Catalogue of Microorganisms (GCM) 10K type strain sequencing project: providing services to taxonomists for standard genome sequencing and annotation.</title>
        <authorList>
            <consortium name="The Broad Institute Genomics Platform"/>
            <consortium name="The Broad Institute Genome Sequencing Center for Infectious Disease"/>
            <person name="Wu L."/>
            <person name="Ma J."/>
        </authorList>
    </citation>
    <scope>NUCLEOTIDE SEQUENCE [LARGE SCALE GENOMIC DNA]</scope>
    <source>
        <strain evidence="6">CCM 7480</strain>
    </source>
</reference>
<keyword evidence="1" id="KW-0413">Isomerase</keyword>
<name>A0ABV7PM37_9BURK</name>
<dbReference type="Proteomes" id="UP001595665">
    <property type="component" value="Unassembled WGS sequence"/>
</dbReference>
<evidence type="ECO:0000256" key="3">
    <source>
        <dbReference type="ARBA" id="ARBA00023268"/>
    </source>
</evidence>
<dbReference type="RefSeq" id="WP_312547723.1">
    <property type="nucleotide sequence ID" value="NZ_JBHRVV010000001.1"/>
</dbReference>
<sequence length="222" mass="23391">MNSMQNEARGTLALAGARTVGRVGIIGANAMGLDIAVSLLDADVPVTLFEPERASLDKLIESARSAYRTAVAQGELGPDEHDRRMALLAGTVNFHHLKDCDLIVDAACTDRAGKEKLFRRLDQVAKPGAVLTTRASDASVEHIAGCTRRSGDVLGLHLSRSSDTGEIWTIVPGKDTSGVSLATVIALARKLHRVATVPGTCRGIVSDATSIVPDADTDVTVR</sequence>
<dbReference type="EMBL" id="JBHRVV010000001">
    <property type="protein sequence ID" value="MFC3459675.1"/>
    <property type="molecule type" value="Genomic_DNA"/>
</dbReference>
<dbReference type="PANTHER" id="PTHR23309">
    <property type="entry name" value="3-HYDROXYACYL-COA DEHYROGENASE"/>
    <property type="match status" value="1"/>
</dbReference>
<dbReference type="Gene3D" id="3.40.50.720">
    <property type="entry name" value="NAD(P)-binding Rossmann-like Domain"/>
    <property type="match status" value="1"/>
</dbReference>
<evidence type="ECO:0000256" key="2">
    <source>
        <dbReference type="ARBA" id="ARBA00023239"/>
    </source>
</evidence>
<evidence type="ECO:0000313" key="5">
    <source>
        <dbReference type="EMBL" id="MFC3459675.1"/>
    </source>
</evidence>
<organism evidence="5 6">
    <name type="scientific">Massilia haematophila</name>
    <dbReference type="NCBI Taxonomy" id="457923"/>
    <lineage>
        <taxon>Bacteria</taxon>
        <taxon>Pseudomonadati</taxon>
        <taxon>Pseudomonadota</taxon>
        <taxon>Betaproteobacteria</taxon>
        <taxon>Burkholderiales</taxon>
        <taxon>Oxalobacteraceae</taxon>
        <taxon>Telluria group</taxon>
        <taxon>Massilia</taxon>
    </lineage>
</organism>
<dbReference type="InterPro" id="IPR036291">
    <property type="entry name" value="NAD(P)-bd_dom_sf"/>
</dbReference>
<evidence type="ECO:0000259" key="4">
    <source>
        <dbReference type="Pfam" id="PF02737"/>
    </source>
</evidence>
<protein>
    <submittedName>
        <fullName evidence="5">3-hydroxyacyl-CoA dehydrogenase NAD-binding domain-containing protein</fullName>
    </submittedName>
</protein>
<gene>
    <name evidence="5" type="ORF">ACFOPH_15675</name>
</gene>